<keyword evidence="6" id="KW-1185">Reference proteome</keyword>
<dbReference type="InterPro" id="IPR006439">
    <property type="entry name" value="HAD-SF_hydro_IA"/>
</dbReference>
<comment type="pathway">
    <text evidence="2">Organic acid metabolism; glycolate biosynthesis; glycolate from 2-phosphoglycolate: step 1/1.</text>
</comment>
<accession>A0A1G8X2Y2</accession>
<organism evidence="5 6">
    <name type="scientific">Aliiruegeria lutimaris</name>
    <dbReference type="NCBI Taxonomy" id="571298"/>
    <lineage>
        <taxon>Bacteria</taxon>
        <taxon>Pseudomonadati</taxon>
        <taxon>Pseudomonadota</taxon>
        <taxon>Alphaproteobacteria</taxon>
        <taxon>Rhodobacterales</taxon>
        <taxon>Roseobacteraceae</taxon>
        <taxon>Aliiruegeria</taxon>
    </lineage>
</organism>
<evidence type="ECO:0000256" key="3">
    <source>
        <dbReference type="ARBA" id="ARBA00006171"/>
    </source>
</evidence>
<dbReference type="InterPro" id="IPR023214">
    <property type="entry name" value="HAD_sf"/>
</dbReference>
<dbReference type="OrthoDB" id="9797743at2"/>
<dbReference type="PANTHER" id="PTHR43434:SF1">
    <property type="entry name" value="PHOSPHOGLYCOLATE PHOSPHATASE"/>
    <property type="match status" value="1"/>
</dbReference>
<dbReference type="SUPFAM" id="SSF56784">
    <property type="entry name" value="HAD-like"/>
    <property type="match status" value="1"/>
</dbReference>
<dbReference type="GO" id="GO:0006281">
    <property type="term" value="P:DNA repair"/>
    <property type="evidence" value="ECO:0007669"/>
    <property type="project" value="TreeGrafter"/>
</dbReference>
<evidence type="ECO:0000313" key="5">
    <source>
        <dbReference type="EMBL" id="SDJ85009.1"/>
    </source>
</evidence>
<dbReference type="AlphaFoldDB" id="A0A1G8X2Y2"/>
<gene>
    <name evidence="5" type="ORF">SAMN04488026_102548</name>
</gene>
<evidence type="ECO:0000313" key="6">
    <source>
        <dbReference type="Proteomes" id="UP000199382"/>
    </source>
</evidence>
<dbReference type="Proteomes" id="UP000199382">
    <property type="component" value="Unassembled WGS sequence"/>
</dbReference>
<proteinExistence type="inferred from homology"/>
<dbReference type="PANTHER" id="PTHR43434">
    <property type="entry name" value="PHOSPHOGLYCOLATE PHOSPHATASE"/>
    <property type="match status" value="1"/>
</dbReference>
<dbReference type="STRING" id="571298.SAMN04488026_102548"/>
<dbReference type="Gene3D" id="3.40.50.1000">
    <property type="entry name" value="HAD superfamily/HAD-like"/>
    <property type="match status" value="1"/>
</dbReference>
<evidence type="ECO:0000256" key="4">
    <source>
        <dbReference type="ARBA" id="ARBA00013078"/>
    </source>
</evidence>
<name>A0A1G8X2Y2_9RHOB</name>
<dbReference type="RefSeq" id="WP_093156689.1">
    <property type="nucleotide sequence ID" value="NZ_FNEK01000025.1"/>
</dbReference>
<dbReference type="InterPro" id="IPR023198">
    <property type="entry name" value="PGP-like_dom2"/>
</dbReference>
<dbReference type="Gene3D" id="1.10.150.240">
    <property type="entry name" value="Putative phosphatase, domain 2"/>
    <property type="match status" value="1"/>
</dbReference>
<dbReference type="NCBIfam" id="TIGR01549">
    <property type="entry name" value="HAD-SF-IA-v1"/>
    <property type="match status" value="1"/>
</dbReference>
<dbReference type="EC" id="3.1.3.18" evidence="4"/>
<reference evidence="5 6" key="1">
    <citation type="submission" date="2016-10" db="EMBL/GenBank/DDBJ databases">
        <authorList>
            <person name="de Groot N.N."/>
        </authorList>
    </citation>
    <scope>NUCLEOTIDE SEQUENCE [LARGE SCALE GENOMIC DNA]</scope>
    <source>
        <strain evidence="5 6">DSM 25294</strain>
    </source>
</reference>
<dbReference type="Pfam" id="PF00702">
    <property type="entry name" value="Hydrolase"/>
    <property type="match status" value="1"/>
</dbReference>
<comment type="similarity">
    <text evidence="3">Belongs to the HAD-like hydrolase superfamily. CbbY/CbbZ/Gph/YieH family.</text>
</comment>
<dbReference type="InterPro" id="IPR050155">
    <property type="entry name" value="HAD-like_hydrolase_sf"/>
</dbReference>
<evidence type="ECO:0000256" key="2">
    <source>
        <dbReference type="ARBA" id="ARBA00004818"/>
    </source>
</evidence>
<dbReference type="SFLD" id="SFLDG01129">
    <property type="entry name" value="C1.5:_HAD__Beta-PGM__Phosphata"/>
    <property type="match status" value="1"/>
</dbReference>
<comment type="catalytic activity">
    <reaction evidence="1">
        <text>2-phosphoglycolate + H2O = glycolate + phosphate</text>
        <dbReference type="Rhea" id="RHEA:14369"/>
        <dbReference type="ChEBI" id="CHEBI:15377"/>
        <dbReference type="ChEBI" id="CHEBI:29805"/>
        <dbReference type="ChEBI" id="CHEBI:43474"/>
        <dbReference type="ChEBI" id="CHEBI:58033"/>
        <dbReference type="EC" id="3.1.3.18"/>
    </reaction>
</comment>
<dbReference type="InterPro" id="IPR036412">
    <property type="entry name" value="HAD-like_sf"/>
</dbReference>
<evidence type="ECO:0000256" key="1">
    <source>
        <dbReference type="ARBA" id="ARBA00000830"/>
    </source>
</evidence>
<protein>
    <recommendedName>
        <fullName evidence="4">phosphoglycolate phosphatase</fullName>
        <ecNumber evidence="4">3.1.3.18</ecNumber>
    </recommendedName>
</protein>
<sequence length="231" mass="24440">MSEIRGLLFDKDGTLFDFQATWGGWASDLMLELGEGDEAVAEHLARRIHLNRAERQFAPESVVIAGTVDDAVMALLPGLPHLDYGKLFAWIVEASERISPAPAVPLLPLMERFRAEGIVLGVATNDAESAARVQLETIGALGIFDFVVGADSGFGAKPEPGQCLAFCEAVGLRPEQVAMIGDSTHDLHAGKAAGMVPVAVLTGPAKHEDLAPFASAVLPDIGHLPRWLAGS</sequence>
<dbReference type="PRINTS" id="PR00413">
    <property type="entry name" value="HADHALOGNASE"/>
</dbReference>
<dbReference type="GO" id="GO:0008967">
    <property type="term" value="F:phosphoglycolate phosphatase activity"/>
    <property type="evidence" value="ECO:0007669"/>
    <property type="project" value="UniProtKB-EC"/>
</dbReference>
<dbReference type="EMBL" id="FNEK01000025">
    <property type="protein sequence ID" value="SDJ85009.1"/>
    <property type="molecule type" value="Genomic_DNA"/>
</dbReference>
<dbReference type="SFLD" id="SFLDS00003">
    <property type="entry name" value="Haloacid_Dehalogenase"/>
    <property type="match status" value="1"/>
</dbReference>